<proteinExistence type="predicted"/>
<evidence type="ECO:0000313" key="2">
    <source>
        <dbReference type="EMBL" id="AUB83683.1"/>
    </source>
</evidence>
<dbReference type="InterPro" id="IPR035069">
    <property type="entry name" value="TTHA1013/TTHA0281-like"/>
</dbReference>
<keyword evidence="3" id="KW-1185">Reference proteome</keyword>
<organism evidence="2 3">
    <name type="scientific">Candidatus Thiodictyon syntrophicum</name>
    <dbReference type="NCBI Taxonomy" id="1166950"/>
    <lineage>
        <taxon>Bacteria</taxon>
        <taxon>Pseudomonadati</taxon>
        <taxon>Pseudomonadota</taxon>
        <taxon>Gammaproteobacteria</taxon>
        <taxon>Chromatiales</taxon>
        <taxon>Chromatiaceae</taxon>
        <taxon>Thiodictyon</taxon>
    </lineage>
</organism>
<dbReference type="InterPro" id="IPR015066">
    <property type="entry name" value="DUF1902"/>
</dbReference>
<dbReference type="Gene3D" id="3.30.2390.10">
    <property type="entry name" value="TTHA1013-like"/>
    <property type="match status" value="1"/>
</dbReference>
<evidence type="ECO:0000313" key="3">
    <source>
        <dbReference type="Proteomes" id="UP000232638"/>
    </source>
</evidence>
<reference evidence="2 3" key="1">
    <citation type="submission" date="2017-03" db="EMBL/GenBank/DDBJ databases">
        <title>Complete genome sequence of Candidatus 'Thiodictyon syntrophicum' sp. nov. strain Cad16T, a photolithoautotroph purple sulfur bacterium isolated from an alpine meromictic lake.</title>
        <authorList>
            <person name="Luedin S.M."/>
            <person name="Pothier J.F."/>
            <person name="Danza F."/>
            <person name="Storelli N."/>
            <person name="Wittwer M."/>
            <person name="Tonolla M."/>
        </authorList>
    </citation>
    <scope>NUCLEOTIDE SEQUENCE [LARGE SCALE GENOMIC DNA]</scope>
    <source>
        <strain evidence="2 3">Cad16T</strain>
    </source>
</reference>
<name>A0A2K8UDK8_9GAMM</name>
<gene>
    <name evidence="2" type="ORF">THSYN_23825</name>
</gene>
<dbReference type="Pfam" id="PF08972">
    <property type="entry name" value="DUF1902"/>
    <property type="match status" value="1"/>
</dbReference>
<feature type="domain" description="DUF1902" evidence="1">
    <location>
        <begin position="7"/>
        <end position="70"/>
    </location>
</feature>
<accession>A0A2K8UDK8</accession>
<dbReference type="KEGG" id="tsy:THSYN_23825"/>
<protein>
    <recommendedName>
        <fullName evidence="1">DUF1902 domain-containing protein</fullName>
    </recommendedName>
</protein>
<evidence type="ECO:0000259" key="1">
    <source>
        <dbReference type="Pfam" id="PF08972"/>
    </source>
</evidence>
<dbReference type="SUPFAM" id="SSF143100">
    <property type="entry name" value="TTHA1013/TTHA0281-like"/>
    <property type="match status" value="1"/>
</dbReference>
<dbReference type="EMBL" id="CP020370">
    <property type="protein sequence ID" value="AUB83683.1"/>
    <property type="molecule type" value="Genomic_DNA"/>
</dbReference>
<dbReference type="Proteomes" id="UP000232638">
    <property type="component" value="Chromosome"/>
</dbReference>
<sequence>MVHDMSYEIRLEWDSEANVWYIEDSNVPGLVGEASSLEAMLALLRTRVPEMLEENGCPRDDDIPLRLLTTGHLAQLRVAA</sequence>
<dbReference type="AlphaFoldDB" id="A0A2K8UDK8"/>